<protein>
    <submittedName>
        <fullName evidence="5">BQ5605_C008g04899 protein</fullName>
    </submittedName>
</protein>
<dbReference type="Pfam" id="PF07940">
    <property type="entry name" value="Hepar_II_III_C"/>
    <property type="match status" value="1"/>
</dbReference>
<feature type="domain" description="Heparinase II/III-like C-terminal" evidence="4">
    <location>
        <begin position="536"/>
        <end position="741"/>
    </location>
</feature>
<evidence type="ECO:0000256" key="3">
    <source>
        <dbReference type="SAM" id="Phobius"/>
    </source>
</evidence>
<evidence type="ECO:0000259" key="4">
    <source>
        <dbReference type="Pfam" id="PF07940"/>
    </source>
</evidence>
<dbReference type="SUPFAM" id="SSF48230">
    <property type="entry name" value="Chondroitin AC/alginate lyase"/>
    <property type="match status" value="1"/>
</dbReference>
<evidence type="ECO:0000313" key="6">
    <source>
        <dbReference type="Proteomes" id="UP000249464"/>
    </source>
</evidence>
<dbReference type="Gene3D" id="1.50.10.100">
    <property type="entry name" value="Chondroitin AC/alginate lyase"/>
    <property type="match status" value="1"/>
</dbReference>
<dbReference type="EMBL" id="FQNC01000048">
    <property type="protein sequence ID" value="SGY78606.1"/>
    <property type="molecule type" value="Genomic_DNA"/>
</dbReference>
<evidence type="ECO:0000313" key="5">
    <source>
        <dbReference type="EMBL" id="SGY78606.1"/>
    </source>
</evidence>
<name>A0A2X0PDB0_9BASI</name>
<proteinExistence type="predicted"/>
<evidence type="ECO:0000256" key="2">
    <source>
        <dbReference type="SAM" id="MobiDB-lite"/>
    </source>
</evidence>
<dbReference type="InterPro" id="IPR012480">
    <property type="entry name" value="Hepar_II_III_C"/>
</dbReference>
<feature type="compositionally biased region" description="Basic and acidic residues" evidence="2">
    <location>
        <begin position="8"/>
        <end position="18"/>
    </location>
</feature>
<evidence type="ECO:0000256" key="1">
    <source>
        <dbReference type="ARBA" id="ARBA00004196"/>
    </source>
</evidence>
<dbReference type="PANTHER" id="PTHR38045">
    <property type="entry name" value="CHROMOSOME 1, WHOLE GENOME SHOTGUN SEQUENCE"/>
    <property type="match status" value="1"/>
</dbReference>
<feature type="transmembrane region" description="Helical" evidence="3">
    <location>
        <begin position="50"/>
        <end position="72"/>
    </location>
</feature>
<organism evidence="5 6">
    <name type="scientific">Microbotryum silenes-dioicae</name>
    <dbReference type="NCBI Taxonomy" id="796604"/>
    <lineage>
        <taxon>Eukaryota</taxon>
        <taxon>Fungi</taxon>
        <taxon>Dikarya</taxon>
        <taxon>Basidiomycota</taxon>
        <taxon>Pucciniomycotina</taxon>
        <taxon>Microbotryomycetes</taxon>
        <taxon>Microbotryales</taxon>
        <taxon>Microbotryaceae</taxon>
        <taxon>Microbotryum</taxon>
    </lineage>
</organism>
<keyword evidence="3" id="KW-0472">Membrane</keyword>
<feature type="region of interest" description="Disordered" evidence="2">
    <location>
        <begin position="1"/>
        <end position="21"/>
    </location>
</feature>
<feature type="compositionally biased region" description="Low complexity" evidence="2">
    <location>
        <begin position="79"/>
        <end position="90"/>
    </location>
</feature>
<dbReference type="Gene3D" id="2.70.98.70">
    <property type="match status" value="1"/>
</dbReference>
<comment type="subcellular location">
    <subcellularLocation>
        <location evidence="1">Cell envelope</location>
    </subcellularLocation>
</comment>
<dbReference type="PANTHER" id="PTHR38045:SF1">
    <property type="entry name" value="HEPARINASE II_III-LIKE PROTEIN"/>
    <property type="match status" value="1"/>
</dbReference>
<gene>
    <name evidence="5" type="primary">BQ5605_C008g04899</name>
    <name evidence="5" type="ORF">BQ5605_C008G04899</name>
</gene>
<keyword evidence="3" id="KW-0812">Transmembrane</keyword>
<sequence length="807" mass="87769">MQHSNASEGDRLPLHQGRDYQGVPYYDQTEHRYGSGYTEKPTQKKSRKKLCIIISVIILILAIVGGVVGGVVGSRKSHNNSSYSDSAPSSGGSGSSVGGSSPSLVNTASGGVNHGLLLPTSTDVLGNPLYPTATGSAVISAPTTINDSKVFCQADPYTFANTSSLAVRKEHPLLIAPAYKWDCVRNAIPNNYYLSFWNDTIFQNATKFYDLSPTNYTIDGGLGGSGVLDVAREVQLRIKHWAYAYRMTNDTKWVNRTWTEVLTAAGNSTTGQYFGITGDNWNSVHFLDVAEFTAAFAIAYDWLYDAWTEEQRTAIRWSITNLGLSYGLKVYQDPDGAAEGYSWWRLQPGNWDCVCTNGLIMGALAIANEDTTGIAAKVLAYATANSAEVCAMAVQADGTWTETPNYWYFGTMAHAEAASSLLSATGSTQGLLTSNPSQNLSSLYHMYVTGQQGLFDYGDTGPRKFTATANGLLFYGDQFDIPTYALFQRDRGDAPEPMAMFWYNPQTTGSWWDNLALDHHFSNATDDWASMRSSWTDNNGTYVAMKAGNLTGHQTHGDLDIGDFVMDALGQRWAGENGNGQYLANGYFTTEAQDGARWTYYQKGTQGQNTIMINEANQNVLAAPALVFDTTSEAQTALNYAVPSSSTAYMTVDMTAAYNDTRSAKRAIRFLNKRQQILLRDEITTTGAILWRMHTNATVSIASNGTTANLTLGGQTMIANLRQPSDGKFTTVEAVRLSGEDSPSLASGNVDTPNGPIPGVTVLTVSLSAGTRTIEVLFNPQWSTLKPSDYVDPPDVTIDKWTLTSHN</sequence>
<dbReference type="AlphaFoldDB" id="A0A2X0PDB0"/>
<dbReference type="InterPro" id="IPR008929">
    <property type="entry name" value="Chondroitin_lyas"/>
</dbReference>
<dbReference type="STRING" id="796604.A0A2X0PDB0"/>
<feature type="region of interest" description="Disordered" evidence="2">
    <location>
        <begin position="76"/>
        <end position="104"/>
    </location>
</feature>
<keyword evidence="3" id="KW-1133">Transmembrane helix</keyword>
<keyword evidence="6" id="KW-1185">Reference proteome</keyword>
<dbReference type="GO" id="GO:0016829">
    <property type="term" value="F:lyase activity"/>
    <property type="evidence" value="ECO:0007669"/>
    <property type="project" value="InterPro"/>
</dbReference>
<reference evidence="5 6" key="1">
    <citation type="submission" date="2016-11" db="EMBL/GenBank/DDBJ databases">
        <authorList>
            <person name="Jaros S."/>
            <person name="Januszkiewicz K."/>
            <person name="Wedrychowicz H."/>
        </authorList>
    </citation>
    <scope>NUCLEOTIDE SEQUENCE [LARGE SCALE GENOMIC DNA]</scope>
</reference>
<accession>A0A2X0PDB0</accession>
<dbReference type="Proteomes" id="UP000249464">
    <property type="component" value="Unassembled WGS sequence"/>
</dbReference>